<organism evidence="1 2">
    <name type="scientific">Cymbomonas tetramitiformis</name>
    <dbReference type="NCBI Taxonomy" id="36881"/>
    <lineage>
        <taxon>Eukaryota</taxon>
        <taxon>Viridiplantae</taxon>
        <taxon>Chlorophyta</taxon>
        <taxon>Pyramimonadophyceae</taxon>
        <taxon>Pyramimonadales</taxon>
        <taxon>Pyramimonadaceae</taxon>
        <taxon>Cymbomonas</taxon>
    </lineage>
</organism>
<name>A0AAE0G7C9_9CHLO</name>
<reference evidence="1 2" key="1">
    <citation type="journal article" date="2015" name="Genome Biol. Evol.">
        <title>Comparative Genomics of a Bacterivorous Green Alga Reveals Evolutionary Causalities and Consequences of Phago-Mixotrophic Mode of Nutrition.</title>
        <authorList>
            <person name="Burns J.A."/>
            <person name="Paasch A."/>
            <person name="Narechania A."/>
            <person name="Kim E."/>
        </authorList>
    </citation>
    <scope>NUCLEOTIDE SEQUENCE [LARGE SCALE GENOMIC DNA]</scope>
    <source>
        <strain evidence="1 2">PLY_AMNH</strain>
    </source>
</reference>
<evidence type="ECO:0000313" key="2">
    <source>
        <dbReference type="Proteomes" id="UP001190700"/>
    </source>
</evidence>
<dbReference type="Proteomes" id="UP001190700">
    <property type="component" value="Unassembled WGS sequence"/>
</dbReference>
<keyword evidence="2" id="KW-1185">Reference proteome</keyword>
<gene>
    <name evidence="1" type="ORF">CYMTET_18771</name>
</gene>
<dbReference type="EMBL" id="LGRX02008695">
    <property type="protein sequence ID" value="KAK3272965.1"/>
    <property type="molecule type" value="Genomic_DNA"/>
</dbReference>
<accession>A0AAE0G7C9</accession>
<dbReference type="AlphaFoldDB" id="A0AAE0G7C9"/>
<protein>
    <submittedName>
        <fullName evidence="1">Uncharacterized protein</fullName>
    </submittedName>
</protein>
<sequence>MNEQLVMGTTFASQLSRINNVNAINSDVEGGAARYDPLYTEFYLTRVRPDEAEQKLANIDPKLQSCLRFGRPKLEEIFKEMHQLCKTHGRAAAALGETLGNKSKHTSSSSHAVRSAKRALSNLTRARPWQAGCDRFISGAPPASMAAEVTLERLTEGCEGIAVLTLDRPVAKNAIGRTLLSELQGAIRSHDPSHGSGTACAVWLALQLAAAALLP</sequence>
<evidence type="ECO:0000313" key="1">
    <source>
        <dbReference type="EMBL" id="KAK3272965.1"/>
    </source>
</evidence>
<proteinExistence type="predicted"/>
<comment type="caution">
    <text evidence="1">The sequence shown here is derived from an EMBL/GenBank/DDBJ whole genome shotgun (WGS) entry which is preliminary data.</text>
</comment>